<dbReference type="AlphaFoldDB" id="A0AA38KB98"/>
<keyword evidence="2" id="KW-1185">Reference proteome</keyword>
<proteinExistence type="predicted"/>
<gene>
    <name evidence="1" type="ORF">GGU10DRAFT_337677</name>
</gene>
<name>A0AA38KB98_9AGAR</name>
<accession>A0AA38KB98</accession>
<feature type="non-terminal residue" evidence="1">
    <location>
        <position position="1"/>
    </location>
</feature>
<reference evidence="1" key="1">
    <citation type="submission" date="2022-08" db="EMBL/GenBank/DDBJ databases">
        <authorList>
            <consortium name="DOE Joint Genome Institute"/>
            <person name="Min B."/>
            <person name="Riley R."/>
            <person name="Sierra-Patev S."/>
            <person name="Naranjo-Ortiz M."/>
            <person name="Looney B."/>
            <person name="Konkel Z."/>
            <person name="Slot J.C."/>
            <person name="Sakamoto Y."/>
            <person name="Steenwyk J.L."/>
            <person name="Rokas A."/>
            <person name="Carro J."/>
            <person name="Camarero S."/>
            <person name="Ferreira P."/>
            <person name="Molpeceres G."/>
            <person name="Ruiz-Duenas F.J."/>
            <person name="Serrano A."/>
            <person name="Henrissat B."/>
            <person name="Drula E."/>
            <person name="Hughes K.W."/>
            <person name="Mata J.L."/>
            <person name="Ishikawa N.K."/>
            <person name="Vargas-Isla R."/>
            <person name="Ushijima S."/>
            <person name="Smith C.A."/>
            <person name="Ahrendt S."/>
            <person name="Andreopoulos W."/>
            <person name="He G."/>
            <person name="Labutti K."/>
            <person name="Lipzen A."/>
            <person name="Ng V."/>
            <person name="Sandor L."/>
            <person name="Barry K."/>
            <person name="Martinez A.T."/>
            <person name="Xiao Y."/>
            <person name="Gibbons J.G."/>
            <person name="Terashima K."/>
            <person name="Hibbett D.S."/>
            <person name="Grigoriev I.V."/>
        </authorList>
    </citation>
    <scope>NUCLEOTIDE SEQUENCE</scope>
    <source>
        <strain evidence="1">TFB10291</strain>
    </source>
</reference>
<evidence type="ECO:0000313" key="2">
    <source>
        <dbReference type="Proteomes" id="UP001163798"/>
    </source>
</evidence>
<organism evidence="1 2">
    <name type="scientific">Lentinula aff. detonsa</name>
    <dbReference type="NCBI Taxonomy" id="2804958"/>
    <lineage>
        <taxon>Eukaryota</taxon>
        <taxon>Fungi</taxon>
        <taxon>Dikarya</taxon>
        <taxon>Basidiomycota</taxon>
        <taxon>Agaricomycotina</taxon>
        <taxon>Agaricomycetes</taxon>
        <taxon>Agaricomycetidae</taxon>
        <taxon>Agaricales</taxon>
        <taxon>Marasmiineae</taxon>
        <taxon>Omphalotaceae</taxon>
        <taxon>Lentinula</taxon>
    </lineage>
</organism>
<sequence length="309" mass="36296">MSSPLIPDDEVPPSVSSELEVYLEDLKRKKKKARDLGPSFQQSLSIRRRYFPDAVSLMQEIPEKDDILAKKTTFLRKFQKKTTFLRSVHNYYNDFPPHLGSAFQQSPSIRRRYFPDAKKTTFLRSVHNYYNDFPPHLGPSFQQSLSIRRRYFPDAVSLMQEIPEKDDILAENAEKDNIFAVKLPNRVGFLAQWQKTFRTRIRKLNKIERLPKLVTEFETSSGDSFEVKEPKLLQAFRAVGVVPFWEEECPAEYEEQWGERWEHIHETLEEMSNIARKTEVDKFHWTKMDVQDVAKAARDGGWEACLDSE</sequence>
<dbReference type="Proteomes" id="UP001163798">
    <property type="component" value="Unassembled WGS sequence"/>
</dbReference>
<evidence type="ECO:0000313" key="1">
    <source>
        <dbReference type="EMBL" id="KAJ3779848.1"/>
    </source>
</evidence>
<comment type="caution">
    <text evidence="1">The sequence shown here is derived from an EMBL/GenBank/DDBJ whole genome shotgun (WGS) entry which is preliminary data.</text>
</comment>
<protein>
    <submittedName>
        <fullName evidence="1">Uncharacterized protein</fullName>
    </submittedName>
</protein>
<dbReference type="EMBL" id="MU794148">
    <property type="protein sequence ID" value="KAJ3779848.1"/>
    <property type="molecule type" value="Genomic_DNA"/>
</dbReference>